<sequence length="235" mass="25918">MIHFDHICLAAQNVYEATFRLSQETGIGNYDGGFFPLYGIGHRVVPLAEDIYIEVESIVDHTVLKRGQPLAEFFARQTQTGDCFVGWCLRADTLDELEAFARHHHTVVDPNTTGKEAGRQMMNGNRSFALQTPSALTAWPIGKPNLYFKMTNGPHPATLPVVPGSGSVRGEGLNWIEIGEDEDALARWLGDIARPGDFPFEIRYNKQHSGLYALGVQTDAGEKVIRRAPVSPIAA</sequence>
<gene>
    <name evidence="2" type="ORF">SAMN05216550_121100</name>
</gene>
<dbReference type="EMBL" id="FNZM01000021">
    <property type="protein sequence ID" value="SEK12110.1"/>
    <property type="molecule type" value="Genomic_DNA"/>
</dbReference>
<dbReference type="Proteomes" id="UP000183529">
    <property type="component" value="Unassembled WGS sequence"/>
</dbReference>
<dbReference type="Pfam" id="PF13468">
    <property type="entry name" value="Glyoxalase_3"/>
    <property type="match status" value="1"/>
</dbReference>
<dbReference type="RefSeq" id="WP_074986863.1">
    <property type="nucleotide sequence ID" value="NZ_CADFGN010000016.1"/>
</dbReference>
<dbReference type="AlphaFoldDB" id="A0AAQ1JXG7"/>
<dbReference type="Gene3D" id="3.10.180.10">
    <property type="entry name" value="2,3-Dihydroxybiphenyl 1,2-Dioxygenase, domain 1"/>
    <property type="match status" value="1"/>
</dbReference>
<comment type="caution">
    <text evidence="2">The sequence shown here is derived from an EMBL/GenBank/DDBJ whole genome shotgun (WGS) entry which is preliminary data.</text>
</comment>
<dbReference type="InterPro" id="IPR025870">
    <property type="entry name" value="Glyoxalase-like_dom"/>
</dbReference>
<feature type="domain" description="Glyoxalase-like" evidence="1">
    <location>
        <begin position="4"/>
        <end position="106"/>
    </location>
</feature>
<name>A0AAQ1JXG7_9BURK</name>
<evidence type="ECO:0000313" key="2">
    <source>
        <dbReference type="EMBL" id="SEK12110.1"/>
    </source>
</evidence>
<evidence type="ECO:0000259" key="1">
    <source>
        <dbReference type="Pfam" id="PF13468"/>
    </source>
</evidence>
<protein>
    <submittedName>
        <fullName evidence="2">Glyoxalase-like domain-containing protein</fullName>
    </submittedName>
</protein>
<reference evidence="2 3" key="1">
    <citation type="submission" date="2016-10" db="EMBL/GenBank/DDBJ databases">
        <authorList>
            <person name="Varghese N."/>
            <person name="Submissions S."/>
        </authorList>
    </citation>
    <scope>NUCLEOTIDE SEQUENCE [LARGE SCALE GENOMIC DNA]</scope>
    <source>
        <strain evidence="2 3">LMG 22274</strain>
    </source>
</reference>
<evidence type="ECO:0000313" key="3">
    <source>
        <dbReference type="Proteomes" id="UP000183529"/>
    </source>
</evidence>
<dbReference type="InterPro" id="IPR029068">
    <property type="entry name" value="Glyas_Bleomycin-R_OHBP_Dase"/>
</dbReference>
<proteinExistence type="predicted"/>
<organism evidence="2 3">
    <name type="scientific">Paraburkholderia tropica</name>
    <dbReference type="NCBI Taxonomy" id="92647"/>
    <lineage>
        <taxon>Bacteria</taxon>
        <taxon>Pseudomonadati</taxon>
        <taxon>Pseudomonadota</taxon>
        <taxon>Betaproteobacteria</taxon>
        <taxon>Burkholderiales</taxon>
        <taxon>Burkholderiaceae</taxon>
        <taxon>Paraburkholderia</taxon>
    </lineage>
</organism>
<accession>A0AAQ1JXG7</accession>